<keyword evidence="2" id="KW-0805">Transcription regulation</keyword>
<evidence type="ECO:0000256" key="3">
    <source>
        <dbReference type="ARBA" id="ARBA00023125"/>
    </source>
</evidence>
<dbReference type="GO" id="GO:0003700">
    <property type="term" value="F:DNA-binding transcription factor activity"/>
    <property type="evidence" value="ECO:0007669"/>
    <property type="project" value="InterPro"/>
</dbReference>
<dbReference type="GO" id="GO:0032993">
    <property type="term" value="C:protein-DNA complex"/>
    <property type="evidence" value="ECO:0007669"/>
    <property type="project" value="TreeGrafter"/>
</dbReference>
<dbReference type="Pfam" id="PF03466">
    <property type="entry name" value="LysR_substrate"/>
    <property type="match status" value="1"/>
</dbReference>
<keyword evidence="3" id="KW-0238">DNA-binding</keyword>
<organism evidence="6 7">
    <name type="scientific">Amantichitinum ursilacus</name>
    <dbReference type="NCBI Taxonomy" id="857265"/>
    <lineage>
        <taxon>Bacteria</taxon>
        <taxon>Pseudomonadati</taxon>
        <taxon>Pseudomonadota</taxon>
        <taxon>Betaproteobacteria</taxon>
        <taxon>Neisseriales</taxon>
        <taxon>Chitinibacteraceae</taxon>
        <taxon>Amantichitinum</taxon>
    </lineage>
</organism>
<dbReference type="InterPro" id="IPR000847">
    <property type="entry name" value="LysR_HTH_N"/>
</dbReference>
<dbReference type="OrthoDB" id="5292387at2"/>
<dbReference type="PANTHER" id="PTHR30346">
    <property type="entry name" value="TRANSCRIPTIONAL DUAL REGULATOR HCAR-RELATED"/>
    <property type="match status" value="1"/>
</dbReference>
<dbReference type="InterPro" id="IPR036390">
    <property type="entry name" value="WH_DNA-bd_sf"/>
</dbReference>
<dbReference type="PANTHER" id="PTHR30346:SF17">
    <property type="entry name" value="LYSR FAMILY TRANSCRIPTIONAL REGULATOR"/>
    <property type="match status" value="1"/>
</dbReference>
<evidence type="ECO:0000259" key="5">
    <source>
        <dbReference type="PROSITE" id="PS50931"/>
    </source>
</evidence>
<comment type="similarity">
    <text evidence="1">Belongs to the LysR transcriptional regulatory family.</text>
</comment>
<dbReference type="SUPFAM" id="SSF46785">
    <property type="entry name" value="Winged helix' DNA-binding domain"/>
    <property type="match status" value="1"/>
</dbReference>
<dbReference type="Gene3D" id="1.10.10.10">
    <property type="entry name" value="Winged helix-like DNA-binding domain superfamily/Winged helix DNA-binding domain"/>
    <property type="match status" value="1"/>
</dbReference>
<accession>A0A0N0XIF1</accession>
<keyword evidence="7" id="KW-1185">Reference proteome</keyword>
<dbReference type="AlphaFoldDB" id="A0A0N0XIF1"/>
<gene>
    <name evidence="6" type="primary">hcaR_3</name>
    <name evidence="6" type="ORF">WG78_12325</name>
</gene>
<dbReference type="Gene3D" id="3.40.190.10">
    <property type="entry name" value="Periplasmic binding protein-like II"/>
    <property type="match status" value="2"/>
</dbReference>
<name>A0A0N0XIF1_9NEIS</name>
<evidence type="ECO:0000256" key="1">
    <source>
        <dbReference type="ARBA" id="ARBA00009437"/>
    </source>
</evidence>
<dbReference type="GO" id="GO:0003677">
    <property type="term" value="F:DNA binding"/>
    <property type="evidence" value="ECO:0007669"/>
    <property type="project" value="UniProtKB-KW"/>
</dbReference>
<dbReference type="InterPro" id="IPR005119">
    <property type="entry name" value="LysR_subst-bd"/>
</dbReference>
<dbReference type="RefSeq" id="WP_053938111.1">
    <property type="nucleotide sequence ID" value="NZ_LAQT01000009.1"/>
</dbReference>
<dbReference type="STRING" id="857265.WG78_12325"/>
<dbReference type="SUPFAM" id="SSF53850">
    <property type="entry name" value="Periplasmic binding protein-like II"/>
    <property type="match status" value="1"/>
</dbReference>
<protein>
    <submittedName>
        <fullName evidence="6">Hca operon transcriptional activator</fullName>
    </submittedName>
</protein>
<dbReference type="CDD" id="cd08414">
    <property type="entry name" value="PBP2_LTTR_aromatics_like"/>
    <property type="match status" value="1"/>
</dbReference>
<keyword evidence="4" id="KW-0804">Transcription</keyword>
<dbReference type="Pfam" id="PF00126">
    <property type="entry name" value="HTH_1"/>
    <property type="match status" value="1"/>
</dbReference>
<evidence type="ECO:0000313" key="7">
    <source>
        <dbReference type="Proteomes" id="UP000037939"/>
    </source>
</evidence>
<dbReference type="InterPro" id="IPR036388">
    <property type="entry name" value="WH-like_DNA-bd_sf"/>
</dbReference>
<feature type="domain" description="HTH lysR-type" evidence="5">
    <location>
        <begin position="1"/>
        <end position="58"/>
    </location>
</feature>
<proteinExistence type="inferred from homology"/>
<dbReference type="PATRIC" id="fig|857265.3.peg.2542"/>
<reference evidence="6 7" key="1">
    <citation type="submission" date="2015-07" db="EMBL/GenBank/DDBJ databases">
        <title>Draft genome sequence of the Amantichitinum ursilacus IGB-41, a new chitin-degrading bacterium.</title>
        <authorList>
            <person name="Kirstahler P."/>
            <person name="Guenther M."/>
            <person name="Grumaz C."/>
            <person name="Rupp S."/>
            <person name="Zibek S."/>
            <person name="Sohn K."/>
        </authorList>
    </citation>
    <scope>NUCLEOTIDE SEQUENCE [LARGE SCALE GENOMIC DNA]</scope>
    <source>
        <strain evidence="6 7">IGB-41</strain>
    </source>
</reference>
<evidence type="ECO:0000313" key="6">
    <source>
        <dbReference type="EMBL" id="KPC52631.1"/>
    </source>
</evidence>
<evidence type="ECO:0000256" key="4">
    <source>
        <dbReference type="ARBA" id="ARBA00023163"/>
    </source>
</evidence>
<dbReference type="EMBL" id="LAQT01000009">
    <property type="protein sequence ID" value="KPC52631.1"/>
    <property type="molecule type" value="Genomic_DNA"/>
</dbReference>
<dbReference type="PRINTS" id="PR00039">
    <property type="entry name" value="HTHLYSR"/>
</dbReference>
<sequence>MELRHLRYFVTVAEELHFTRAAARLHIGQPPLSQQIQALEDELGVALFARTKRRVALTAAGERFLTHARQILQQTRDAVEDARRAARGEVGELRIGFTPSLPFTTLLPALIHAFRERHPHVTLTLREMMTLDQLRAVAAGKLDIGMVRGGDVEAPPNITLLPFLSDPLVAVLRRDDPLARQDTVTLVQLRERPFVTYPASAGTGIHRQILRLCQQAGYAPHVVQEAREGTTLIGLVAAGLGVSILPGPLSCIQVEGVCYRPIADEGAISVASLATRTDDVSPLIARFKEVMQTSA</sequence>
<evidence type="ECO:0000256" key="2">
    <source>
        <dbReference type="ARBA" id="ARBA00023015"/>
    </source>
</evidence>
<dbReference type="PROSITE" id="PS50931">
    <property type="entry name" value="HTH_LYSR"/>
    <property type="match status" value="1"/>
</dbReference>
<comment type="caution">
    <text evidence="6">The sequence shown here is derived from an EMBL/GenBank/DDBJ whole genome shotgun (WGS) entry which is preliminary data.</text>
</comment>
<dbReference type="FunFam" id="1.10.10.10:FF:000001">
    <property type="entry name" value="LysR family transcriptional regulator"/>
    <property type="match status" value="1"/>
</dbReference>
<dbReference type="Proteomes" id="UP000037939">
    <property type="component" value="Unassembled WGS sequence"/>
</dbReference>